<sequence>MPQTPKHRYHSRSATQKSKPDRLGVTGHVSGSDGGPAGAVGSLTSDAEKEEADTPRPFNGRRPRDGVSLRIRFLASAFATTFPLSSVGLRPLQERRARATWSPHWQRGLNCGQPRRTQADMSPQASGLAVASVISESVVFGAFLVLFCIGMAIRVARFDAERGDCWLNPVVVCTLAIFLICTVHWSISLTRFLRALSREEPFNAFTMDSLRNINATLTIVSLWFGDAFMIHRLWVIWDRRPKLVVLPVTFFVGMVASGILSIITLWRHSTENEATITVIWLLRLFTNGYCTTFIAWRLWRAREIETGPASQLRILTTLLAVTIESAAVLAAWTIFYAVTNQMASQLNMIASTLTPQIIGLTNMSIQIRIGLGWSPRGSSSTSHESGMVMTSIGSMARVNFHFSDEEGSEAREVRDWASWKEPEPEQPELDSKLSRMASFKSDSA</sequence>
<keyword evidence="2" id="KW-0472">Membrane</keyword>
<keyword evidence="2" id="KW-0812">Transmembrane</keyword>
<organism evidence="3 4">
    <name type="scientific">Mycena chlorophos</name>
    <name type="common">Agaric fungus</name>
    <name type="synonym">Agaricus chlorophos</name>
    <dbReference type="NCBI Taxonomy" id="658473"/>
    <lineage>
        <taxon>Eukaryota</taxon>
        <taxon>Fungi</taxon>
        <taxon>Dikarya</taxon>
        <taxon>Basidiomycota</taxon>
        <taxon>Agaricomycotina</taxon>
        <taxon>Agaricomycetes</taxon>
        <taxon>Agaricomycetidae</taxon>
        <taxon>Agaricales</taxon>
        <taxon>Marasmiineae</taxon>
        <taxon>Mycenaceae</taxon>
        <taxon>Mycena</taxon>
    </lineage>
</organism>
<feature type="transmembrane region" description="Helical" evidence="2">
    <location>
        <begin position="128"/>
        <end position="153"/>
    </location>
</feature>
<reference evidence="3" key="1">
    <citation type="submission" date="2020-05" db="EMBL/GenBank/DDBJ databases">
        <title>Mycena genomes resolve the evolution of fungal bioluminescence.</title>
        <authorList>
            <person name="Tsai I.J."/>
        </authorList>
    </citation>
    <scope>NUCLEOTIDE SEQUENCE</scope>
    <source>
        <strain evidence="3">110903Hualien_Pintung</strain>
    </source>
</reference>
<feature type="compositionally biased region" description="Basic residues" evidence="1">
    <location>
        <begin position="1"/>
        <end position="11"/>
    </location>
</feature>
<feature type="transmembrane region" description="Helical" evidence="2">
    <location>
        <begin position="213"/>
        <end position="231"/>
    </location>
</feature>
<gene>
    <name evidence="3" type="ORF">HMN09_00382500</name>
</gene>
<name>A0A8H6WIC1_MYCCL</name>
<dbReference type="OrthoDB" id="3250682at2759"/>
<accession>A0A8H6WIC1</accession>
<evidence type="ECO:0000313" key="4">
    <source>
        <dbReference type="Proteomes" id="UP000613580"/>
    </source>
</evidence>
<feature type="transmembrane region" description="Helical" evidence="2">
    <location>
        <begin position="243"/>
        <end position="266"/>
    </location>
</feature>
<comment type="caution">
    <text evidence="3">The sequence shown here is derived from an EMBL/GenBank/DDBJ whole genome shotgun (WGS) entry which is preliminary data.</text>
</comment>
<proteinExistence type="predicted"/>
<feature type="transmembrane region" description="Helical" evidence="2">
    <location>
        <begin position="311"/>
        <end position="338"/>
    </location>
</feature>
<feature type="transmembrane region" description="Helical" evidence="2">
    <location>
        <begin position="278"/>
        <end position="299"/>
    </location>
</feature>
<feature type="region of interest" description="Disordered" evidence="1">
    <location>
        <begin position="411"/>
        <end position="444"/>
    </location>
</feature>
<feature type="region of interest" description="Disordered" evidence="1">
    <location>
        <begin position="1"/>
        <end position="63"/>
    </location>
</feature>
<feature type="transmembrane region" description="Helical" evidence="2">
    <location>
        <begin position="165"/>
        <end position="187"/>
    </location>
</feature>
<dbReference type="AlphaFoldDB" id="A0A8H6WIC1"/>
<evidence type="ECO:0000256" key="2">
    <source>
        <dbReference type="SAM" id="Phobius"/>
    </source>
</evidence>
<evidence type="ECO:0000256" key="1">
    <source>
        <dbReference type="SAM" id="MobiDB-lite"/>
    </source>
</evidence>
<protein>
    <submittedName>
        <fullName evidence="3">Uncharacterized protein</fullName>
    </submittedName>
</protein>
<keyword evidence="4" id="KW-1185">Reference proteome</keyword>
<dbReference type="EMBL" id="JACAZE010000004">
    <property type="protein sequence ID" value="KAF7318707.1"/>
    <property type="molecule type" value="Genomic_DNA"/>
</dbReference>
<evidence type="ECO:0000313" key="3">
    <source>
        <dbReference type="EMBL" id="KAF7318707.1"/>
    </source>
</evidence>
<keyword evidence="2" id="KW-1133">Transmembrane helix</keyword>
<dbReference type="Proteomes" id="UP000613580">
    <property type="component" value="Unassembled WGS sequence"/>
</dbReference>
<feature type="compositionally biased region" description="Basic and acidic residues" evidence="1">
    <location>
        <begin position="411"/>
        <end position="433"/>
    </location>
</feature>